<proteinExistence type="predicted"/>
<comment type="caution">
    <text evidence="1">The sequence shown here is derived from an EMBL/GenBank/DDBJ whole genome shotgun (WGS) entry which is preliminary data.</text>
</comment>
<dbReference type="OrthoDB" id="1920326at2759"/>
<protein>
    <submittedName>
        <fullName evidence="1">Uncharacterized protein</fullName>
    </submittedName>
</protein>
<dbReference type="EMBL" id="LJIJ01003136">
    <property type="protein sequence ID" value="ODM88831.1"/>
    <property type="molecule type" value="Genomic_DNA"/>
</dbReference>
<keyword evidence="2" id="KW-1185">Reference proteome</keyword>
<evidence type="ECO:0000313" key="1">
    <source>
        <dbReference type="EMBL" id="ODM88831.1"/>
    </source>
</evidence>
<organism evidence="1 2">
    <name type="scientific">Orchesella cincta</name>
    <name type="common">Springtail</name>
    <name type="synonym">Podura cincta</name>
    <dbReference type="NCBI Taxonomy" id="48709"/>
    <lineage>
        <taxon>Eukaryota</taxon>
        <taxon>Metazoa</taxon>
        <taxon>Ecdysozoa</taxon>
        <taxon>Arthropoda</taxon>
        <taxon>Hexapoda</taxon>
        <taxon>Collembola</taxon>
        <taxon>Entomobryomorpha</taxon>
        <taxon>Entomobryoidea</taxon>
        <taxon>Orchesellidae</taxon>
        <taxon>Orchesellinae</taxon>
        <taxon>Orchesella</taxon>
    </lineage>
</organism>
<evidence type="ECO:0000313" key="2">
    <source>
        <dbReference type="Proteomes" id="UP000094527"/>
    </source>
</evidence>
<dbReference type="AlphaFoldDB" id="A0A1D2M7C8"/>
<reference evidence="1 2" key="1">
    <citation type="journal article" date="2016" name="Genome Biol. Evol.">
        <title>Gene Family Evolution Reflects Adaptation to Soil Environmental Stressors in the Genome of the Collembolan Orchesella cincta.</title>
        <authorList>
            <person name="Faddeeva-Vakhrusheva A."/>
            <person name="Derks M.F."/>
            <person name="Anvar S.Y."/>
            <person name="Agamennone V."/>
            <person name="Suring W."/>
            <person name="Smit S."/>
            <person name="van Straalen N.M."/>
            <person name="Roelofs D."/>
        </authorList>
    </citation>
    <scope>NUCLEOTIDE SEQUENCE [LARGE SCALE GENOMIC DNA]</scope>
    <source>
        <tissue evidence="1">Mixed pool</tissue>
    </source>
</reference>
<gene>
    <name evidence="1" type="ORF">Ocin01_17851</name>
</gene>
<accession>A0A1D2M7C8</accession>
<name>A0A1D2M7C8_ORCCI</name>
<dbReference type="Proteomes" id="UP000094527">
    <property type="component" value="Unassembled WGS sequence"/>
</dbReference>
<sequence>MSGETNCVIGGGRNRANRNRQGLALPAAVEKGTKIKLGADHGGKRNLLLPSRMMMGSASSVNLSGIPVPIKAKTLQNSYEVYLQALLTDLVVQQAQSLQVKISLETSSKKVWIASLVKKKVNRILLTKWSSSYPIIWSQCENLAVFFMEIWRPLASRGRILLQILGALSTKFDRIILEGGGESGGSFFLFHEVNEMRRLMDQLMRDGSKLDTDSSFGFGFLLKEALKDIRIKIEVAKGTTEVHPELEGAAGILLIGHHEPFGR</sequence>